<evidence type="ECO:0000256" key="2">
    <source>
        <dbReference type="ARBA" id="ARBA00023242"/>
    </source>
</evidence>
<feature type="compositionally biased region" description="Basic residues" evidence="3">
    <location>
        <begin position="123"/>
        <end position="139"/>
    </location>
</feature>
<feature type="compositionally biased region" description="Polar residues" evidence="3">
    <location>
        <begin position="377"/>
        <end position="394"/>
    </location>
</feature>
<keyword evidence="2" id="KW-0539">Nucleus</keyword>
<dbReference type="SUPFAM" id="SSF50729">
    <property type="entry name" value="PH domain-like"/>
    <property type="match status" value="1"/>
</dbReference>
<feature type="compositionally biased region" description="Basic and acidic residues" evidence="3">
    <location>
        <begin position="39"/>
        <end position="60"/>
    </location>
</feature>
<evidence type="ECO:0000256" key="1">
    <source>
        <dbReference type="ARBA" id="ARBA00004123"/>
    </source>
</evidence>
<feature type="compositionally biased region" description="Polar residues" evidence="3">
    <location>
        <begin position="203"/>
        <end position="215"/>
    </location>
</feature>
<name>A0A6G1KNW7_9PLEO</name>
<sequence>MERLLKRPESPQPPTKSNGSAAEHPEPTTKPDLPPSPTRSDKSSESEGRPVREKLQETRIDAQTTSDAIPTSDLPMDDAPNGTTAPIAQAGDQSPSGSESERGRLRRKRSREDFEDDQEIEKHPKKKEHHTERHARKKSRDVTSPKDSDVDILTKAPKTSVAPIHENDGDEVMATADVPAHAQSSTVKSKDTATAIEAKEIPNTEQTLNKSNTQPPAGVFQSKAKIPSTSGFANTSVASPFAALSPPPQTMKATGASKDNLPQTSSDKFKSSGFSTFSNSSASPFGGLGNSSSSSPFAAATSGPKVTSFASSTSTSNTTGGGFAALGGASGNSAFGGTSAAPIGGKSVFGGGLGNSSFGGFGGSKIGLPSFATPGQTSITGLSQKPAQTFGTQQKDADTDDEAEAGEDDEPSNDGTEDQERSSKLKPIEVETGEEGEVTQWTGRAKLYTMVTEGKDKRWQERGIGAFKFNLTDDKPKKARFVLRADGTHRLILNAAVPKNMKFGDAQGKHPGDSGRLFFNSPIADGKVEMYLIKIKAERAVELYQEVKDIQDTML</sequence>
<dbReference type="InterPro" id="IPR000156">
    <property type="entry name" value="Ran_bind_dom"/>
</dbReference>
<dbReference type="PANTHER" id="PTHR23138:SF142">
    <property type="entry name" value="RAN-BINDING PROTEIN 3B-RELATED"/>
    <property type="match status" value="1"/>
</dbReference>
<feature type="region of interest" description="Disordered" evidence="3">
    <location>
        <begin position="1"/>
        <end position="222"/>
    </location>
</feature>
<dbReference type="OrthoDB" id="185618at2759"/>
<dbReference type="Gene3D" id="2.30.29.30">
    <property type="entry name" value="Pleckstrin-homology domain (PH domain)/Phosphotyrosine-binding domain (PTB)"/>
    <property type="match status" value="1"/>
</dbReference>
<protein>
    <recommendedName>
        <fullName evidence="4">RanBD1 domain-containing protein</fullName>
    </recommendedName>
</protein>
<dbReference type="InterPro" id="IPR011993">
    <property type="entry name" value="PH-like_dom_sf"/>
</dbReference>
<feature type="compositionally biased region" description="Acidic residues" evidence="3">
    <location>
        <begin position="398"/>
        <end position="417"/>
    </location>
</feature>
<reference evidence="5" key="1">
    <citation type="journal article" date="2020" name="Stud. Mycol.">
        <title>101 Dothideomycetes genomes: a test case for predicting lifestyles and emergence of pathogens.</title>
        <authorList>
            <person name="Haridas S."/>
            <person name="Albert R."/>
            <person name="Binder M."/>
            <person name="Bloem J."/>
            <person name="Labutti K."/>
            <person name="Salamov A."/>
            <person name="Andreopoulos B."/>
            <person name="Baker S."/>
            <person name="Barry K."/>
            <person name="Bills G."/>
            <person name="Bluhm B."/>
            <person name="Cannon C."/>
            <person name="Castanera R."/>
            <person name="Culley D."/>
            <person name="Daum C."/>
            <person name="Ezra D."/>
            <person name="Gonzalez J."/>
            <person name="Henrissat B."/>
            <person name="Kuo A."/>
            <person name="Liang C."/>
            <person name="Lipzen A."/>
            <person name="Lutzoni F."/>
            <person name="Magnuson J."/>
            <person name="Mondo S."/>
            <person name="Nolan M."/>
            <person name="Ohm R."/>
            <person name="Pangilinan J."/>
            <person name="Park H.-J."/>
            <person name="Ramirez L."/>
            <person name="Alfaro M."/>
            <person name="Sun H."/>
            <person name="Tritt A."/>
            <person name="Yoshinaga Y."/>
            <person name="Zwiers L.-H."/>
            <person name="Turgeon B."/>
            <person name="Goodwin S."/>
            <person name="Spatafora J."/>
            <person name="Crous P."/>
            <person name="Grigoriev I."/>
        </authorList>
    </citation>
    <scope>NUCLEOTIDE SEQUENCE</scope>
    <source>
        <strain evidence="5">CBS 279.74</strain>
    </source>
</reference>
<dbReference type="InterPro" id="IPR045255">
    <property type="entry name" value="RanBP1-like"/>
</dbReference>
<dbReference type="EMBL" id="MU005765">
    <property type="protein sequence ID" value="KAF2714235.1"/>
    <property type="molecule type" value="Genomic_DNA"/>
</dbReference>
<feature type="region of interest" description="Disordered" evidence="3">
    <location>
        <begin position="238"/>
        <end position="323"/>
    </location>
</feature>
<keyword evidence="6" id="KW-1185">Reference proteome</keyword>
<dbReference type="PROSITE" id="PS50196">
    <property type="entry name" value="RANBD1"/>
    <property type="match status" value="1"/>
</dbReference>
<dbReference type="SMART" id="SM00160">
    <property type="entry name" value="RanBD"/>
    <property type="match status" value="1"/>
</dbReference>
<dbReference type="GO" id="GO:0005634">
    <property type="term" value="C:nucleus"/>
    <property type="evidence" value="ECO:0007669"/>
    <property type="project" value="UniProtKB-SubCell"/>
</dbReference>
<feature type="compositionally biased region" description="Low complexity" evidence="3">
    <location>
        <begin position="271"/>
        <end position="318"/>
    </location>
</feature>
<gene>
    <name evidence="5" type="ORF">K504DRAFT_450807</name>
</gene>
<proteinExistence type="predicted"/>
<evidence type="ECO:0000259" key="4">
    <source>
        <dbReference type="PROSITE" id="PS50196"/>
    </source>
</evidence>
<dbReference type="PANTHER" id="PTHR23138">
    <property type="entry name" value="RAN BINDING PROTEIN"/>
    <property type="match status" value="1"/>
</dbReference>
<dbReference type="AlphaFoldDB" id="A0A6G1KNW7"/>
<feature type="domain" description="RanBD1" evidence="4">
    <location>
        <begin position="408"/>
        <end position="546"/>
    </location>
</feature>
<evidence type="ECO:0000313" key="6">
    <source>
        <dbReference type="Proteomes" id="UP000799428"/>
    </source>
</evidence>
<dbReference type="Pfam" id="PF00638">
    <property type="entry name" value="Ran_BP1"/>
    <property type="match status" value="1"/>
</dbReference>
<feature type="compositionally biased region" description="Basic and acidic residues" evidence="3">
    <location>
        <begin position="418"/>
        <end position="429"/>
    </location>
</feature>
<feature type="region of interest" description="Disordered" evidence="3">
    <location>
        <begin position="377"/>
        <end position="438"/>
    </location>
</feature>
<comment type="subcellular location">
    <subcellularLocation>
        <location evidence="1">Nucleus</location>
    </subcellularLocation>
</comment>
<evidence type="ECO:0000313" key="5">
    <source>
        <dbReference type="EMBL" id="KAF2714235.1"/>
    </source>
</evidence>
<feature type="compositionally biased region" description="Basic and acidic residues" evidence="3">
    <location>
        <begin position="140"/>
        <end position="149"/>
    </location>
</feature>
<dbReference type="Proteomes" id="UP000799428">
    <property type="component" value="Unassembled WGS sequence"/>
</dbReference>
<accession>A0A6G1KNW7</accession>
<evidence type="ECO:0000256" key="3">
    <source>
        <dbReference type="SAM" id="MobiDB-lite"/>
    </source>
</evidence>
<organism evidence="5 6">
    <name type="scientific">Pleomassaria siparia CBS 279.74</name>
    <dbReference type="NCBI Taxonomy" id="1314801"/>
    <lineage>
        <taxon>Eukaryota</taxon>
        <taxon>Fungi</taxon>
        <taxon>Dikarya</taxon>
        <taxon>Ascomycota</taxon>
        <taxon>Pezizomycotina</taxon>
        <taxon>Dothideomycetes</taxon>
        <taxon>Pleosporomycetidae</taxon>
        <taxon>Pleosporales</taxon>
        <taxon>Pleomassariaceae</taxon>
        <taxon>Pleomassaria</taxon>
    </lineage>
</organism>